<dbReference type="PANTHER" id="PTHR47706:SF9">
    <property type="entry name" value="NMRA-LIKE DOMAIN-CONTAINING PROTEIN-RELATED"/>
    <property type="match status" value="1"/>
</dbReference>
<dbReference type="CDD" id="cd05259">
    <property type="entry name" value="PCBER_SDR_a"/>
    <property type="match status" value="1"/>
</dbReference>
<evidence type="ECO:0000256" key="1">
    <source>
        <dbReference type="ARBA" id="ARBA00022857"/>
    </source>
</evidence>
<name>A0A8H5EEJ8_FUSOX</name>
<keyword evidence="1" id="KW-0521">NADP</keyword>
<dbReference type="InterPro" id="IPR008030">
    <property type="entry name" value="NmrA-like"/>
</dbReference>
<dbReference type="PANTHER" id="PTHR47706">
    <property type="entry name" value="NMRA-LIKE FAMILY PROTEIN"/>
    <property type="match status" value="1"/>
</dbReference>
<accession>A0A8H5EEJ8</accession>
<reference evidence="4" key="1">
    <citation type="submission" date="2020-02" db="EMBL/GenBank/DDBJ databases">
        <title>Identification and distribution of gene clusters putatively required for synthesis of sphingolipid metabolism inhibitors in phylogenetically diverse species of the filamentous fungus Fusarium.</title>
        <authorList>
            <person name="Kim H.-S."/>
            <person name="Busman M."/>
            <person name="Brown D.W."/>
            <person name="Divon H."/>
            <person name="Uhlig S."/>
            <person name="Proctor R.H."/>
        </authorList>
    </citation>
    <scope>NUCLEOTIDE SEQUENCE [LARGE SCALE GENOMIC DNA]</scope>
    <source>
        <strain evidence="4">NRRL 39464</strain>
    </source>
</reference>
<dbReference type="InterPro" id="IPR036291">
    <property type="entry name" value="NAD(P)-bd_dom_sf"/>
</dbReference>
<organism evidence="4 5">
    <name type="scientific">Fusarium oxysporum</name>
    <name type="common">Fusarium vascular wilt</name>
    <dbReference type="NCBI Taxonomy" id="5507"/>
    <lineage>
        <taxon>Eukaryota</taxon>
        <taxon>Fungi</taxon>
        <taxon>Dikarya</taxon>
        <taxon>Ascomycota</taxon>
        <taxon>Pezizomycotina</taxon>
        <taxon>Sordariomycetes</taxon>
        <taxon>Hypocreomycetidae</taxon>
        <taxon>Hypocreales</taxon>
        <taxon>Nectriaceae</taxon>
        <taxon>Fusarium</taxon>
        <taxon>Fusarium oxysporum species complex</taxon>
    </lineage>
</organism>
<evidence type="ECO:0000313" key="4">
    <source>
        <dbReference type="EMBL" id="KAF5258064.1"/>
    </source>
</evidence>
<dbReference type="Pfam" id="PF05368">
    <property type="entry name" value="NmrA"/>
    <property type="match status" value="1"/>
</dbReference>
<keyword evidence="2" id="KW-0560">Oxidoreductase</keyword>
<dbReference type="Proteomes" id="UP000558688">
    <property type="component" value="Unassembled WGS sequence"/>
</dbReference>
<sequence length="326" mass="36246">MNITIVGASGETGRSIINGLLEAATPFNITALVRPASAEKPEIKKLKDEGVNILLIELDSPHKELVNALVGQDVVICSIDPLRVSEQKALADAAKEVKVKRFIPSAFGPVCPPSGVMALREMKEEVINHIKKIYLPYTIIDVGWWYQSSIPKLPSGKIDYAVTFGVSKLVENGNHASSITDLRDVGKYVARIIADDRTINKSVFVYNETRTQEEIFRLLETISGESLPRASMSEEEILAGIAATRKPYDQGSRSFSSIIPLVLAQYPYSVWLRGDNLPERAEYLGYLTSKQLYPGFKYKSFEGYIQELLEGHGEPVYAQRGFTFKK</sequence>
<dbReference type="AlphaFoldDB" id="A0A8H5EEJ8"/>
<feature type="domain" description="NmrA-like" evidence="3">
    <location>
        <begin position="2"/>
        <end position="248"/>
    </location>
</feature>
<comment type="caution">
    <text evidence="4">The sequence shown here is derived from an EMBL/GenBank/DDBJ whole genome shotgun (WGS) entry which is preliminary data.</text>
</comment>
<proteinExistence type="predicted"/>
<dbReference type="EMBL" id="JAAFOW010002118">
    <property type="protein sequence ID" value="KAF5258064.1"/>
    <property type="molecule type" value="Genomic_DNA"/>
</dbReference>
<dbReference type="InterPro" id="IPR051609">
    <property type="entry name" value="NmrA/Isoflavone_reductase-like"/>
</dbReference>
<dbReference type="SUPFAM" id="SSF51735">
    <property type="entry name" value="NAD(P)-binding Rossmann-fold domains"/>
    <property type="match status" value="1"/>
</dbReference>
<dbReference type="GO" id="GO:0016491">
    <property type="term" value="F:oxidoreductase activity"/>
    <property type="evidence" value="ECO:0007669"/>
    <property type="project" value="UniProtKB-KW"/>
</dbReference>
<dbReference type="Gene3D" id="3.90.25.10">
    <property type="entry name" value="UDP-galactose 4-epimerase, domain 1"/>
    <property type="match status" value="1"/>
</dbReference>
<evidence type="ECO:0000259" key="3">
    <source>
        <dbReference type="Pfam" id="PF05368"/>
    </source>
</evidence>
<protein>
    <recommendedName>
        <fullName evidence="3">NmrA-like domain-containing protein</fullName>
    </recommendedName>
</protein>
<evidence type="ECO:0000313" key="5">
    <source>
        <dbReference type="Proteomes" id="UP000558688"/>
    </source>
</evidence>
<dbReference type="Gene3D" id="3.40.50.720">
    <property type="entry name" value="NAD(P)-binding Rossmann-like Domain"/>
    <property type="match status" value="1"/>
</dbReference>
<dbReference type="InterPro" id="IPR045312">
    <property type="entry name" value="PCBER-like"/>
</dbReference>
<gene>
    <name evidence="4" type="ORF">FOXYS1_11385</name>
</gene>
<evidence type="ECO:0000256" key="2">
    <source>
        <dbReference type="ARBA" id="ARBA00023002"/>
    </source>
</evidence>